<protein>
    <submittedName>
        <fullName evidence="1">Uncharacterized protein</fullName>
    </submittedName>
</protein>
<dbReference type="EMBL" id="JAQYXP010000006">
    <property type="protein sequence ID" value="MEN3238522.1"/>
    <property type="molecule type" value="Genomic_DNA"/>
</dbReference>
<reference evidence="1 2" key="1">
    <citation type="journal article" date="2023" name="PLoS ONE">
        <title>Complete genome assembly of Hawai'i environmental nontuberculous mycobacteria reveals unexpected co-isolation with methylobacteria.</title>
        <authorList>
            <person name="Hendrix J."/>
            <person name="Epperson L.E."/>
            <person name="Tong E.I."/>
            <person name="Chan Y.L."/>
            <person name="Hasan N.A."/>
            <person name="Dawrs S.N."/>
            <person name="Norton G.J."/>
            <person name="Virdi R."/>
            <person name="Crooks J.L."/>
            <person name="Chan E.D."/>
            <person name="Honda J.R."/>
            <person name="Strong M."/>
        </authorList>
    </citation>
    <scope>NUCLEOTIDE SEQUENCE [LARGE SCALE GENOMIC DNA]</scope>
    <source>
        <strain evidence="1 2">NJH_HI04-1</strain>
    </source>
</reference>
<evidence type="ECO:0000313" key="2">
    <source>
        <dbReference type="Proteomes" id="UP001407347"/>
    </source>
</evidence>
<comment type="caution">
    <text evidence="1">The sequence shown here is derived from an EMBL/GenBank/DDBJ whole genome shotgun (WGS) entry which is preliminary data.</text>
</comment>
<proteinExistence type="predicted"/>
<organism evidence="1 2">
    <name type="scientific">Methylobacterium ajmalii</name>
    <dbReference type="NCBI Taxonomy" id="2738439"/>
    <lineage>
        <taxon>Bacteria</taxon>
        <taxon>Pseudomonadati</taxon>
        <taxon>Pseudomonadota</taxon>
        <taxon>Alphaproteobacteria</taxon>
        <taxon>Hyphomicrobiales</taxon>
        <taxon>Methylobacteriaceae</taxon>
        <taxon>Methylobacterium</taxon>
    </lineage>
</organism>
<sequence>MSTSATETRDDISVRVPEGWWQTNNAAKAEGWPEDTNSWYHLISATHSNESNYFALQISGGFFDNEHFYIRKTANDGMRPWRELWHTGNFDPNSKANLSGADFLGPVTTRGITATPSGQVNKTYASTFNPDAVVIGAGNSVSFAPEGSSILGPRDGPYDGQIMPRFFDHQRASLLVSATTALDAQAQEQAIAVTLTNNKGEVRYYAPNTYYSVGQNVRVPRNDGSHQEAVYRCIQTGTTGANSAPPGGRPWSDSDADFIRADGSVKWLWINDFAINAKVGQYIEVKNKAGGGGNAWGFCINSSLEQGFKPGFTVAQEINLFNDSGTDADFGVNVHGLSIAMMGPNTTTAALSIGTPNDRSHAGSRWGIRISGSQTVNEAAIALDLDTRYGIAANQFDIGGGNFDEAFILDRSTSNSSVEVSGTKRVATIIDTANSPTSLSISGNKNFAGIYEHSTTPVGLKLLGTYGVLAIEANGFRVNPWGDVTAKRLNLTGLPTSANGLAPGDVWVDAGAGNVLRIV</sequence>
<name>A0ABV0A3W2_9HYPH</name>
<evidence type="ECO:0000313" key="1">
    <source>
        <dbReference type="EMBL" id="MEN3238522.1"/>
    </source>
</evidence>
<dbReference type="RefSeq" id="WP_346013657.1">
    <property type="nucleotide sequence ID" value="NZ_JAQYXP010000006.1"/>
</dbReference>
<accession>A0ABV0A3W2</accession>
<keyword evidence="2" id="KW-1185">Reference proteome</keyword>
<gene>
    <name evidence="1" type="ORF">PUR29_34350</name>
</gene>
<dbReference type="Proteomes" id="UP001407347">
    <property type="component" value="Unassembled WGS sequence"/>
</dbReference>